<protein>
    <recommendedName>
        <fullName evidence="2">SET domain-containing protein</fullName>
    </recommendedName>
</protein>
<evidence type="ECO:0000259" key="2">
    <source>
        <dbReference type="PROSITE" id="PS50280"/>
    </source>
</evidence>
<dbReference type="SMART" id="SM00317">
    <property type="entry name" value="SET"/>
    <property type="match status" value="1"/>
</dbReference>
<evidence type="ECO:0000313" key="4">
    <source>
        <dbReference type="Proteomes" id="UP000803884"/>
    </source>
</evidence>
<dbReference type="PROSITE" id="PS50280">
    <property type="entry name" value="SET"/>
    <property type="match status" value="1"/>
</dbReference>
<dbReference type="SUPFAM" id="SSF82199">
    <property type="entry name" value="SET domain"/>
    <property type="match status" value="1"/>
</dbReference>
<accession>A0AB34KF91</accession>
<reference evidence="3 4" key="1">
    <citation type="journal article" date="2020" name="Microbiol. Resour. Announc.">
        <title>Draft Genome Sequence of a Cladosporium Species Isolated from the Mesophotic Ascidian Didemnum maculosum.</title>
        <authorList>
            <person name="Gioti A."/>
            <person name="Siaperas R."/>
            <person name="Nikolaivits E."/>
            <person name="Le Goff G."/>
            <person name="Ouazzani J."/>
            <person name="Kotoulas G."/>
            <person name="Topakas E."/>
        </authorList>
    </citation>
    <scope>NUCLEOTIDE SEQUENCE [LARGE SCALE GENOMIC DNA]</scope>
    <source>
        <strain evidence="3 4">TM138-S3</strain>
    </source>
</reference>
<dbReference type="RefSeq" id="XP_069225307.1">
    <property type="nucleotide sequence ID" value="XM_069377795.1"/>
</dbReference>
<proteinExistence type="predicted"/>
<dbReference type="InterPro" id="IPR001214">
    <property type="entry name" value="SET_dom"/>
</dbReference>
<dbReference type="EMBL" id="JAAQHG020000060">
    <property type="protein sequence ID" value="KAL1582200.1"/>
    <property type="molecule type" value="Genomic_DNA"/>
</dbReference>
<feature type="compositionally biased region" description="Polar residues" evidence="1">
    <location>
        <begin position="192"/>
        <end position="206"/>
    </location>
</feature>
<evidence type="ECO:0000313" key="3">
    <source>
        <dbReference type="EMBL" id="KAL1582200.1"/>
    </source>
</evidence>
<gene>
    <name evidence="3" type="ORF">WHR41_09191</name>
</gene>
<name>A0AB34KF91_9PEZI</name>
<organism evidence="3 4">
    <name type="scientific">Cladosporium halotolerans</name>
    <dbReference type="NCBI Taxonomy" id="1052096"/>
    <lineage>
        <taxon>Eukaryota</taxon>
        <taxon>Fungi</taxon>
        <taxon>Dikarya</taxon>
        <taxon>Ascomycota</taxon>
        <taxon>Pezizomycotina</taxon>
        <taxon>Dothideomycetes</taxon>
        <taxon>Dothideomycetidae</taxon>
        <taxon>Cladosporiales</taxon>
        <taxon>Cladosporiaceae</taxon>
        <taxon>Cladosporium</taxon>
    </lineage>
</organism>
<dbReference type="PANTHER" id="PTHR47250:SF3">
    <property type="entry name" value="HISTONE-LYSINE N-METHYLTRANSFERASE SET-6"/>
    <property type="match status" value="1"/>
</dbReference>
<keyword evidence="4" id="KW-1185">Reference proteome</keyword>
<dbReference type="Proteomes" id="UP000803884">
    <property type="component" value="Unassembled WGS sequence"/>
</dbReference>
<sequence>MSLQYAYLPPPSQCNPLRTLHIFSLVLVNFLHHCPSTDMTVEWETGCHTLGRQRLVASMTASISDRLPTVLSAVLQSHQITPGEPFRLQCQLSIDALASATGHKTASIPVASFDIGHQLSPPLQGSQVGSIHQTNASSPPFSEPPVEQLIDKGASRPNTDHLPLTKTRKRGRSAIEAAEESTPARQTKKSRQQTLSTHNTAPQEVSLKSNDGALDKLITGVWQALFSDTKLDPSEFSIYVQTIANSEELKLLAGSEIEEADITTGDSTVAARSLFSRVNLIARRVSQTSRFCRALEVSVQARWVQCFDDRVQVLSRSHTPEVAKKMTMGEACSDFGWSEKELRNKMCIWRGYQHIAKCGGYVTLIFAGPGLYRFCKYRLSFDDKTFAALHGLRAAFEVAADTLQPCWRRVLGFLGMSQERKYTGHLHDWVIRGPGNEPVPLATTYHQWDRNFSYRHIEGSVIDQDAWGDHDPRSTCRPGASEALSCEVCHARQSDDSTQNGCRCFPALYGHSHARLPPVQIIQTSSGKNNGLFACLPFEAGEAVGEFVGELTTGITGLDVMFGQTEDASYQIWQGRSGNYTRFVNHSCKPNAQYEHFNWRGTQRIVLVSQGIKASDEITVDYSDVYWKDLRKKCLCGQTECRYRDRA</sequence>
<feature type="domain" description="SET" evidence="2">
    <location>
        <begin position="517"/>
        <end position="623"/>
    </location>
</feature>
<dbReference type="Pfam" id="PF00856">
    <property type="entry name" value="SET"/>
    <property type="match status" value="1"/>
</dbReference>
<dbReference type="InterPro" id="IPR046341">
    <property type="entry name" value="SET_dom_sf"/>
</dbReference>
<feature type="region of interest" description="Disordered" evidence="1">
    <location>
        <begin position="121"/>
        <end position="206"/>
    </location>
</feature>
<dbReference type="AlphaFoldDB" id="A0AB34KF91"/>
<comment type="caution">
    <text evidence="3">The sequence shown here is derived from an EMBL/GenBank/DDBJ whole genome shotgun (WGS) entry which is preliminary data.</text>
</comment>
<feature type="compositionally biased region" description="Polar residues" evidence="1">
    <location>
        <begin position="121"/>
        <end position="140"/>
    </location>
</feature>
<dbReference type="InterPro" id="IPR053105">
    <property type="entry name" value="Class_V-like_SAM-MTase"/>
</dbReference>
<dbReference type="Gene3D" id="2.170.270.10">
    <property type="entry name" value="SET domain"/>
    <property type="match status" value="1"/>
</dbReference>
<dbReference type="PANTHER" id="PTHR47250">
    <property type="entry name" value="HISTONE-LYSINE N-METHYLTRANSFERASE SET-6"/>
    <property type="match status" value="1"/>
</dbReference>
<dbReference type="GeneID" id="96010633"/>
<evidence type="ECO:0000256" key="1">
    <source>
        <dbReference type="SAM" id="MobiDB-lite"/>
    </source>
</evidence>